<comment type="similarity">
    <text evidence="3">Belongs to the nitronate monooxygenase family. NMO class I subfamily.</text>
</comment>
<keyword evidence="9 12" id="KW-0503">Monooxygenase</keyword>
<dbReference type="Proteomes" id="UP001646157">
    <property type="component" value="Unassembled WGS sequence"/>
</dbReference>
<dbReference type="Pfam" id="PF03060">
    <property type="entry name" value="NMO"/>
    <property type="match status" value="1"/>
</dbReference>
<dbReference type="Gene3D" id="3.20.20.70">
    <property type="entry name" value="Aldolase class I"/>
    <property type="match status" value="1"/>
</dbReference>
<keyword evidence="7" id="KW-0288">FMN</keyword>
<evidence type="ECO:0000256" key="3">
    <source>
        <dbReference type="ARBA" id="ARBA00009881"/>
    </source>
</evidence>
<keyword evidence="6" id="KW-0285">Flavoprotein</keyword>
<organism evidence="12 13">
    <name type="scientific">Rossellomorea pakistanensis</name>
    <dbReference type="NCBI Taxonomy" id="992288"/>
    <lineage>
        <taxon>Bacteria</taxon>
        <taxon>Bacillati</taxon>
        <taxon>Bacillota</taxon>
        <taxon>Bacilli</taxon>
        <taxon>Bacillales</taxon>
        <taxon>Bacillaceae</taxon>
        <taxon>Rossellomorea</taxon>
    </lineage>
</organism>
<dbReference type="CDD" id="cd04730">
    <property type="entry name" value="NPD_like"/>
    <property type="match status" value="1"/>
</dbReference>
<gene>
    <name evidence="12" type="ORF">JOC86_001000</name>
</gene>
<name>A0ABS2N9C6_9BACI</name>
<comment type="function">
    <text evidence="2">Nitronate monooxygenase that uses molecular oxygen to catalyze the oxidative denitrification of alkyl nitronates. Acts on propionate 3-nitronate (P3N), the presumed physiological substrate. Probably functions in the detoxification of P3N, a metabolic poison produced by plants and fungi as a defense mechanism.</text>
</comment>
<comment type="catalytic activity">
    <reaction evidence="11">
        <text>3 propionate 3-nitronate + 3 O2 + H2O = 3 3-oxopropanoate + 2 nitrate + nitrite + H2O2 + 3 H(+)</text>
        <dbReference type="Rhea" id="RHEA:57332"/>
        <dbReference type="ChEBI" id="CHEBI:15377"/>
        <dbReference type="ChEBI" id="CHEBI:15378"/>
        <dbReference type="ChEBI" id="CHEBI:15379"/>
        <dbReference type="ChEBI" id="CHEBI:16240"/>
        <dbReference type="ChEBI" id="CHEBI:16301"/>
        <dbReference type="ChEBI" id="CHEBI:17632"/>
        <dbReference type="ChEBI" id="CHEBI:33190"/>
        <dbReference type="ChEBI" id="CHEBI:136067"/>
    </reaction>
</comment>
<evidence type="ECO:0000256" key="11">
    <source>
        <dbReference type="ARBA" id="ARBA00049401"/>
    </source>
</evidence>
<comment type="caution">
    <text evidence="12">The sequence shown here is derived from an EMBL/GenBank/DDBJ whole genome shotgun (WGS) entry which is preliminary data.</text>
</comment>
<protein>
    <recommendedName>
        <fullName evidence="4">Probable nitronate monooxygenase</fullName>
    </recommendedName>
    <alternativeName>
        <fullName evidence="10">Propionate 3-nitronate monooxygenase</fullName>
    </alternativeName>
</protein>
<dbReference type="GO" id="GO:0018580">
    <property type="term" value="F:nitronate monooxygenase activity"/>
    <property type="evidence" value="ECO:0007669"/>
    <property type="project" value="UniProtKB-EC"/>
</dbReference>
<comment type="cofactor">
    <cofactor evidence="1">
        <name>FMN</name>
        <dbReference type="ChEBI" id="CHEBI:58210"/>
    </cofactor>
</comment>
<keyword evidence="5" id="KW-0216">Detoxification</keyword>
<accession>A0ABS2N9C6</accession>
<evidence type="ECO:0000256" key="8">
    <source>
        <dbReference type="ARBA" id="ARBA00023002"/>
    </source>
</evidence>
<evidence type="ECO:0000256" key="1">
    <source>
        <dbReference type="ARBA" id="ARBA00001917"/>
    </source>
</evidence>
<keyword evidence="13" id="KW-1185">Reference proteome</keyword>
<dbReference type="PANTHER" id="PTHR42747:SF3">
    <property type="entry name" value="NITRONATE MONOOXYGENASE-RELATED"/>
    <property type="match status" value="1"/>
</dbReference>
<evidence type="ECO:0000256" key="4">
    <source>
        <dbReference type="ARBA" id="ARBA00013457"/>
    </source>
</evidence>
<sequence>MWFENKVTKDLKINYPIIQAGMAGGVTTSELVAAVSNAGGLGTLGAGYMSPSAMSESIQKIKQLTSKPFGVNIFIPEFPEVSEEELNKSNRLLESFRKELNLPSKTYSKPSPTLFDAQIEVVLEHKVPVCSFTFGLPPKEIVQRLKKKNIIVIGTATTVKEAILNEENGMDMVVVQGSEAGGHRGTFSGSFENAMIGTMALVPQVVNQVSIPVIAAGGIMDGRGVLASLVLGAKAVQMGTAFVTSMESGANEHHKEAILNTTEEDLVVTASFSGKPARGIQNQFITDLKEHEDSLPGYPVQNTLTTDIRREAARQNRPEWMSMWSGQNPRLSQKRFVKEIMDAIIKNVNDQIEGISKYY</sequence>
<dbReference type="RefSeq" id="WP_205168616.1">
    <property type="nucleotide sequence ID" value="NZ_JAFBDZ010000001.1"/>
</dbReference>
<evidence type="ECO:0000256" key="5">
    <source>
        <dbReference type="ARBA" id="ARBA00022575"/>
    </source>
</evidence>
<evidence type="ECO:0000256" key="9">
    <source>
        <dbReference type="ARBA" id="ARBA00023033"/>
    </source>
</evidence>
<evidence type="ECO:0000256" key="2">
    <source>
        <dbReference type="ARBA" id="ARBA00003535"/>
    </source>
</evidence>
<evidence type="ECO:0000256" key="6">
    <source>
        <dbReference type="ARBA" id="ARBA00022630"/>
    </source>
</evidence>
<dbReference type="PANTHER" id="PTHR42747">
    <property type="entry name" value="NITRONATE MONOOXYGENASE-RELATED"/>
    <property type="match status" value="1"/>
</dbReference>
<dbReference type="EMBL" id="JAFBDZ010000001">
    <property type="protein sequence ID" value="MBM7584463.1"/>
    <property type="molecule type" value="Genomic_DNA"/>
</dbReference>
<dbReference type="SUPFAM" id="SSF51412">
    <property type="entry name" value="Inosine monophosphate dehydrogenase (IMPDH)"/>
    <property type="match status" value="1"/>
</dbReference>
<keyword evidence="8 12" id="KW-0560">Oxidoreductase</keyword>
<evidence type="ECO:0000313" key="12">
    <source>
        <dbReference type="EMBL" id="MBM7584463.1"/>
    </source>
</evidence>
<evidence type="ECO:0000313" key="13">
    <source>
        <dbReference type="Proteomes" id="UP001646157"/>
    </source>
</evidence>
<reference evidence="12 13" key="1">
    <citation type="submission" date="2021-01" db="EMBL/GenBank/DDBJ databases">
        <title>Genomic Encyclopedia of Type Strains, Phase IV (KMG-IV): sequencing the most valuable type-strain genomes for metagenomic binning, comparative biology and taxonomic classification.</title>
        <authorList>
            <person name="Goeker M."/>
        </authorList>
    </citation>
    <scope>NUCLEOTIDE SEQUENCE [LARGE SCALE GENOMIC DNA]</scope>
    <source>
        <strain evidence="12 13">DSM 24834</strain>
    </source>
</reference>
<evidence type="ECO:0000256" key="10">
    <source>
        <dbReference type="ARBA" id="ARBA00031155"/>
    </source>
</evidence>
<proteinExistence type="inferred from homology"/>
<dbReference type="InterPro" id="IPR004136">
    <property type="entry name" value="NMO"/>
</dbReference>
<dbReference type="InterPro" id="IPR013785">
    <property type="entry name" value="Aldolase_TIM"/>
</dbReference>
<evidence type="ECO:0000256" key="7">
    <source>
        <dbReference type="ARBA" id="ARBA00022643"/>
    </source>
</evidence>